<sequence length="57" mass="6237">MKKLSNVSPFLLLLFPVFIMMVLAFATSTTTNHDEEVALKNTTPTNTIVKATAAILK</sequence>
<feature type="chain" id="PRO_5036872936" evidence="1">
    <location>
        <begin position="27"/>
        <end position="57"/>
    </location>
</feature>
<name>A0A923E0Q3_9SPHI</name>
<organism evidence="2 3">
    <name type="scientific">Pedobacter planticolens</name>
    <dbReference type="NCBI Taxonomy" id="2679964"/>
    <lineage>
        <taxon>Bacteria</taxon>
        <taxon>Pseudomonadati</taxon>
        <taxon>Bacteroidota</taxon>
        <taxon>Sphingobacteriia</taxon>
        <taxon>Sphingobacteriales</taxon>
        <taxon>Sphingobacteriaceae</taxon>
        <taxon>Pedobacter</taxon>
    </lineage>
</organism>
<keyword evidence="1" id="KW-0732">Signal</keyword>
<evidence type="ECO:0000313" key="2">
    <source>
        <dbReference type="EMBL" id="MBB2146560.1"/>
    </source>
</evidence>
<comment type="caution">
    <text evidence="2">The sequence shown here is derived from an EMBL/GenBank/DDBJ whole genome shotgun (WGS) entry which is preliminary data.</text>
</comment>
<dbReference type="AlphaFoldDB" id="A0A923E0Q3"/>
<dbReference type="RefSeq" id="WP_182923209.1">
    <property type="nucleotide sequence ID" value="NZ_WNXD01000002.1"/>
</dbReference>
<proteinExistence type="predicted"/>
<protein>
    <submittedName>
        <fullName evidence="2">Uncharacterized protein</fullName>
    </submittedName>
</protein>
<evidence type="ECO:0000313" key="3">
    <source>
        <dbReference type="Proteomes" id="UP000601055"/>
    </source>
</evidence>
<reference evidence="2" key="1">
    <citation type="submission" date="2019-11" db="EMBL/GenBank/DDBJ databases">
        <title>Description of Pedobacter sp. LMG 31464T.</title>
        <authorList>
            <person name="Carlier A."/>
            <person name="Qi S."/>
            <person name="Vandamme P."/>
        </authorList>
    </citation>
    <scope>NUCLEOTIDE SEQUENCE</scope>
    <source>
        <strain evidence="2">LMG 31464</strain>
    </source>
</reference>
<accession>A0A923E0Q3</accession>
<evidence type="ECO:0000256" key="1">
    <source>
        <dbReference type="SAM" id="SignalP"/>
    </source>
</evidence>
<gene>
    <name evidence="2" type="ORF">GM921_13745</name>
</gene>
<dbReference type="Proteomes" id="UP000601055">
    <property type="component" value="Unassembled WGS sequence"/>
</dbReference>
<dbReference type="EMBL" id="WNXD01000002">
    <property type="protein sequence ID" value="MBB2146560.1"/>
    <property type="molecule type" value="Genomic_DNA"/>
</dbReference>
<keyword evidence="3" id="KW-1185">Reference proteome</keyword>
<feature type="signal peptide" evidence="1">
    <location>
        <begin position="1"/>
        <end position="26"/>
    </location>
</feature>